<feature type="domain" description="Glutaredoxin" evidence="9">
    <location>
        <begin position="3"/>
        <end position="57"/>
    </location>
</feature>
<evidence type="ECO:0000313" key="11">
    <source>
        <dbReference type="Proteomes" id="UP000078225"/>
    </source>
</evidence>
<dbReference type="PANTHER" id="PTHR34386:SF1">
    <property type="entry name" value="GLUTAREDOXIN-LIKE PROTEIN NRDH"/>
    <property type="match status" value="1"/>
</dbReference>
<evidence type="ECO:0000256" key="2">
    <source>
        <dbReference type="ARBA" id="ARBA00007787"/>
    </source>
</evidence>
<evidence type="ECO:0000256" key="7">
    <source>
        <dbReference type="ARBA" id="ARBA00023157"/>
    </source>
</evidence>
<dbReference type="InterPro" id="IPR002109">
    <property type="entry name" value="Glutaredoxin"/>
</dbReference>
<keyword evidence="4" id="KW-0813">Transport</keyword>
<keyword evidence="7" id="KW-1015">Disulfide bond</keyword>
<dbReference type="STRING" id="1691903.A9B99_15545"/>
<dbReference type="PROSITE" id="PS00195">
    <property type="entry name" value="GLUTAREDOXIN_1"/>
    <property type="match status" value="1"/>
</dbReference>
<dbReference type="InterPro" id="IPR011767">
    <property type="entry name" value="GLR_AS"/>
</dbReference>
<comment type="caution">
    <text evidence="10">The sequence shown here is derived from an EMBL/GenBank/DDBJ whole genome shotgun (WGS) entry which is preliminary data.</text>
</comment>
<evidence type="ECO:0000256" key="1">
    <source>
        <dbReference type="ARBA" id="ARBA00002292"/>
    </source>
</evidence>
<dbReference type="SUPFAM" id="SSF52833">
    <property type="entry name" value="Thioredoxin-like"/>
    <property type="match status" value="1"/>
</dbReference>
<evidence type="ECO:0000256" key="4">
    <source>
        <dbReference type="ARBA" id="ARBA00022448"/>
    </source>
</evidence>
<dbReference type="NCBIfam" id="TIGR02194">
    <property type="entry name" value="GlrX_NrdH"/>
    <property type="match status" value="1"/>
</dbReference>
<evidence type="ECO:0000256" key="5">
    <source>
        <dbReference type="ARBA" id="ARBA00022982"/>
    </source>
</evidence>
<dbReference type="InterPro" id="IPR051548">
    <property type="entry name" value="Grx-like_ET"/>
</dbReference>
<dbReference type="InterPro" id="IPR011909">
    <property type="entry name" value="GlrX_NrdH"/>
</dbReference>
<dbReference type="AlphaFoldDB" id="A0A1B7KZ19"/>
<reference evidence="11" key="1">
    <citation type="submission" date="2016-05" db="EMBL/GenBank/DDBJ databases">
        <authorList>
            <person name="Behera P."/>
            <person name="Vaishampayan P."/>
            <person name="Singh N."/>
            <person name="Raina V."/>
            <person name="Suar M."/>
            <person name="Pattnaik A."/>
            <person name="Rastogi G."/>
        </authorList>
    </citation>
    <scope>NUCLEOTIDE SEQUENCE [LARGE SCALE GENOMIC DNA]</scope>
    <source>
        <strain evidence="11">MP23</strain>
    </source>
</reference>
<evidence type="ECO:0000256" key="8">
    <source>
        <dbReference type="ARBA" id="ARBA00023284"/>
    </source>
</evidence>
<dbReference type="EMBL" id="LYRP01000048">
    <property type="protein sequence ID" value="OAT75287.1"/>
    <property type="molecule type" value="Genomic_DNA"/>
</dbReference>
<keyword evidence="5" id="KW-0249">Electron transport</keyword>
<dbReference type="GO" id="GO:0009055">
    <property type="term" value="F:electron transfer activity"/>
    <property type="evidence" value="ECO:0007669"/>
    <property type="project" value="TreeGrafter"/>
</dbReference>
<keyword evidence="11" id="KW-1185">Reference proteome</keyword>
<protein>
    <recommendedName>
        <fullName evidence="3">Glutaredoxin-like protein NrdH</fullName>
    </recommendedName>
</protein>
<sequence length="80" mass="9083">MSISIYTKENCVHCHATKRMLAQRAIPFTLIDIDTHPECTGWLKSQGFLQLPVVITDTLRWSGFRPDMINRLHSQPGTGT</sequence>
<keyword evidence="6" id="KW-0215">Deoxyribonucleotide synthesis</keyword>
<dbReference type="PROSITE" id="PS51354">
    <property type="entry name" value="GLUTAREDOXIN_2"/>
    <property type="match status" value="1"/>
</dbReference>
<organism evidence="10 11">
    <name type="scientific">Mangrovibacter phragmitis</name>
    <dbReference type="NCBI Taxonomy" id="1691903"/>
    <lineage>
        <taxon>Bacteria</taxon>
        <taxon>Pseudomonadati</taxon>
        <taxon>Pseudomonadota</taxon>
        <taxon>Gammaproteobacteria</taxon>
        <taxon>Enterobacterales</taxon>
        <taxon>Enterobacteriaceae</taxon>
        <taxon>Mangrovibacter</taxon>
    </lineage>
</organism>
<dbReference type="Gene3D" id="3.40.30.10">
    <property type="entry name" value="Glutaredoxin"/>
    <property type="match status" value="1"/>
</dbReference>
<dbReference type="GO" id="GO:0045454">
    <property type="term" value="P:cell redox homeostasis"/>
    <property type="evidence" value="ECO:0007669"/>
    <property type="project" value="InterPro"/>
</dbReference>
<accession>A0A1B7KZ19</accession>
<proteinExistence type="inferred from homology"/>
<dbReference type="InterPro" id="IPR036249">
    <property type="entry name" value="Thioredoxin-like_sf"/>
</dbReference>
<name>A0A1B7KZ19_9ENTR</name>
<dbReference type="GO" id="GO:0009263">
    <property type="term" value="P:deoxyribonucleotide biosynthetic process"/>
    <property type="evidence" value="ECO:0007669"/>
    <property type="project" value="UniProtKB-KW"/>
</dbReference>
<dbReference type="Proteomes" id="UP000078225">
    <property type="component" value="Unassembled WGS sequence"/>
</dbReference>
<dbReference type="PANTHER" id="PTHR34386">
    <property type="entry name" value="GLUTAREDOXIN"/>
    <property type="match status" value="1"/>
</dbReference>
<dbReference type="Pfam" id="PF00462">
    <property type="entry name" value="Glutaredoxin"/>
    <property type="match status" value="1"/>
</dbReference>
<dbReference type="CDD" id="cd02976">
    <property type="entry name" value="NrdH"/>
    <property type="match status" value="1"/>
</dbReference>
<dbReference type="RefSeq" id="WP_064600855.1">
    <property type="nucleotide sequence ID" value="NZ_LYRP01000048.1"/>
</dbReference>
<evidence type="ECO:0000256" key="3">
    <source>
        <dbReference type="ARBA" id="ARBA00017945"/>
    </source>
</evidence>
<evidence type="ECO:0000259" key="9">
    <source>
        <dbReference type="Pfam" id="PF00462"/>
    </source>
</evidence>
<keyword evidence="8" id="KW-0676">Redox-active center</keyword>
<comment type="function">
    <text evidence="1">Electron transport system for the ribonucleotide reductase system NrdEF.</text>
</comment>
<evidence type="ECO:0000313" key="10">
    <source>
        <dbReference type="EMBL" id="OAT75287.1"/>
    </source>
</evidence>
<evidence type="ECO:0000256" key="6">
    <source>
        <dbReference type="ARBA" id="ARBA00023116"/>
    </source>
</evidence>
<gene>
    <name evidence="10" type="ORF">A9B99_15545</name>
</gene>
<comment type="similarity">
    <text evidence="2">Belongs to the glutaredoxin family.</text>
</comment>